<dbReference type="InterPro" id="IPR036890">
    <property type="entry name" value="HATPase_C_sf"/>
</dbReference>
<comment type="catalytic activity">
    <reaction evidence="1">
        <text>ATP + protein L-histidine = ADP + protein N-phospho-L-histidine.</text>
        <dbReference type="EC" id="2.7.13.3"/>
    </reaction>
</comment>
<evidence type="ECO:0000256" key="4">
    <source>
        <dbReference type="SAM" id="Coils"/>
    </source>
</evidence>
<dbReference type="SUPFAM" id="SSF55781">
    <property type="entry name" value="GAF domain-like"/>
    <property type="match status" value="1"/>
</dbReference>
<evidence type="ECO:0000256" key="2">
    <source>
        <dbReference type="ARBA" id="ARBA00012438"/>
    </source>
</evidence>
<evidence type="ECO:0000256" key="3">
    <source>
        <dbReference type="ARBA" id="ARBA00022553"/>
    </source>
</evidence>
<gene>
    <name evidence="7" type="ORF">Q9L42_004405</name>
</gene>
<dbReference type="SUPFAM" id="SSF56112">
    <property type="entry name" value="Protein kinase-like (PK-like)"/>
    <property type="match status" value="1"/>
</dbReference>
<dbReference type="Pfam" id="PF00069">
    <property type="entry name" value="Pkinase"/>
    <property type="match status" value="1"/>
</dbReference>
<evidence type="ECO:0000313" key="7">
    <source>
        <dbReference type="EMBL" id="XBS21374.1"/>
    </source>
</evidence>
<dbReference type="Gene3D" id="3.30.450.40">
    <property type="match status" value="1"/>
</dbReference>
<dbReference type="InterPro" id="IPR027417">
    <property type="entry name" value="P-loop_NTPase"/>
</dbReference>
<dbReference type="CDD" id="cd14014">
    <property type="entry name" value="STKc_PknB_like"/>
    <property type="match status" value="1"/>
</dbReference>
<dbReference type="EC" id="2.7.13.3" evidence="2"/>
<dbReference type="SUPFAM" id="SSF55874">
    <property type="entry name" value="ATPase domain of HSP90 chaperone/DNA topoisomerase II/histidine kinase"/>
    <property type="match status" value="1"/>
</dbReference>
<keyword evidence="3" id="KW-0597">Phosphoprotein</keyword>
<dbReference type="GO" id="GO:0000155">
    <property type="term" value="F:phosphorelay sensor kinase activity"/>
    <property type="evidence" value="ECO:0007669"/>
    <property type="project" value="InterPro"/>
</dbReference>
<evidence type="ECO:0000256" key="1">
    <source>
        <dbReference type="ARBA" id="ARBA00000085"/>
    </source>
</evidence>
<feature type="coiled-coil region" evidence="4">
    <location>
        <begin position="1449"/>
        <end position="1487"/>
    </location>
</feature>
<dbReference type="InterPro" id="IPR003661">
    <property type="entry name" value="HisK_dim/P_dom"/>
</dbReference>
<dbReference type="PRINTS" id="PR00344">
    <property type="entry name" value="BCTRLSENSOR"/>
</dbReference>
<protein>
    <recommendedName>
        <fullName evidence="2">histidine kinase</fullName>
        <ecNumber evidence="2">2.7.13.3</ecNumber>
    </recommendedName>
</protein>
<dbReference type="SMART" id="SM00220">
    <property type="entry name" value="S_TKc"/>
    <property type="match status" value="1"/>
</dbReference>
<name>A0AAU7NWQ1_9GAMM</name>
<dbReference type="EMBL" id="CP157743">
    <property type="protein sequence ID" value="XBS21374.1"/>
    <property type="molecule type" value="Genomic_DNA"/>
</dbReference>
<dbReference type="InterPro" id="IPR041664">
    <property type="entry name" value="AAA_16"/>
</dbReference>
<keyword evidence="8" id="KW-1185">Reference proteome</keyword>
<dbReference type="PROSITE" id="PS50011">
    <property type="entry name" value="PROTEIN_KINASE_DOM"/>
    <property type="match status" value="1"/>
</dbReference>
<dbReference type="SMART" id="SM00387">
    <property type="entry name" value="HATPase_c"/>
    <property type="match status" value="1"/>
</dbReference>
<evidence type="ECO:0000313" key="8">
    <source>
        <dbReference type="Proteomes" id="UP001225378"/>
    </source>
</evidence>
<dbReference type="InterPro" id="IPR003018">
    <property type="entry name" value="GAF"/>
</dbReference>
<dbReference type="InterPro" id="IPR004358">
    <property type="entry name" value="Sig_transdc_His_kin-like_C"/>
</dbReference>
<dbReference type="SMART" id="SM00388">
    <property type="entry name" value="HisKA"/>
    <property type="match status" value="1"/>
</dbReference>
<dbReference type="PANTHER" id="PTHR43642:SF1">
    <property type="entry name" value="HYBRID SIGNAL TRANSDUCTION HISTIDINE KINASE G"/>
    <property type="match status" value="1"/>
</dbReference>
<dbReference type="SUPFAM" id="SSF52540">
    <property type="entry name" value="P-loop containing nucleoside triphosphate hydrolases"/>
    <property type="match status" value="1"/>
</dbReference>
<dbReference type="SUPFAM" id="SSF47384">
    <property type="entry name" value="Homodimeric domain of signal transducing histidine kinase"/>
    <property type="match status" value="1"/>
</dbReference>
<dbReference type="Gene3D" id="1.10.510.10">
    <property type="entry name" value="Transferase(Phosphotransferase) domain 1"/>
    <property type="match status" value="1"/>
</dbReference>
<dbReference type="InterPro" id="IPR011009">
    <property type="entry name" value="Kinase-like_dom_sf"/>
</dbReference>
<dbReference type="CDD" id="cd00082">
    <property type="entry name" value="HisKA"/>
    <property type="match status" value="1"/>
</dbReference>
<evidence type="ECO:0000259" key="6">
    <source>
        <dbReference type="PROSITE" id="PS50109"/>
    </source>
</evidence>
<dbReference type="Proteomes" id="UP001225378">
    <property type="component" value="Chromosome"/>
</dbReference>
<dbReference type="InterPro" id="IPR036097">
    <property type="entry name" value="HisK_dim/P_sf"/>
</dbReference>
<dbReference type="Pfam" id="PF13191">
    <property type="entry name" value="AAA_16"/>
    <property type="match status" value="1"/>
</dbReference>
<dbReference type="Gene3D" id="3.40.50.300">
    <property type="entry name" value="P-loop containing nucleotide triphosphate hydrolases"/>
    <property type="match status" value="1"/>
</dbReference>
<dbReference type="InterPro" id="IPR000719">
    <property type="entry name" value="Prot_kinase_dom"/>
</dbReference>
<reference evidence="7 8" key="1">
    <citation type="journal article" date="2024" name="Microbiology">
        <title>Methylomarinum rosea sp. nov., a novel halophilic methanotrophic bacterium from the hypersaline Lake Elton.</title>
        <authorList>
            <person name="Suleimanov R.Z."/>
            <person name="Oshkin I.Y."/>
            <person name="Danilova O.V."/>
            <person name="Suzina N.E."/>
            <person name="Dedysh S.N."/>
        </authorList>
    </citation>
    <scope>NUCLEOTIDE SEQUENCE [LARGE SCALE GENOMIC DNA]</scope>
    <source>
        <strain evidence="7 8">Ch1-1</strain>
    </source>
</reference>
<dbReference type="Pfam" id="PF02518">
    <property type="entry name" value="HATPase_c"/>
    <property type="match status" value="1"/>
</dbReference>
<proteinExistence type="predicted"/>
<dbReference type="InterPro" id="IPR029016">
    <property type="entry name" value="GAF-like_dom_sf"/>
</dbReference>
<keyword evidence="4" id="KW-0175">Coiled coil</keyword>
<dbReference type="Pfam" id="PF01590">
    <property type="entry name" value="GAF"/>
    <property type="match status" value="1"/>
</dbReference>
<dbReference type="InterPro" id="IPR053159">
    <property type="entry name" value="Hybrid_Histidine_Kinase"/>
</dbReference>
<dbReference type="SMART" id="SM00065">
    <property type="entry name" value="GAF"/>
    <property type="match status" value="1"/>
</dbReference>
<feature type="domain" description="Histidine kinase" evidence="6">
    <location>
        <begin position="1494"/>
        <end position="1705"/>
    </location>
</feature>
<dbReference type="InterPro" id="IPR005467">
    <property type="entry name" value="His_kinase_dom"/>
</dbReference>
<accession>A0AAU7NWQ1</accession>
<sequence length="1709" mass="195398">MIKKLLNYQIEDWLGSSMHAEVYKASPLGQSDNMVVIKKINDQFCSDELALYLQQQIDHLAELPLEDLIVPVLLHPNSEMLCLLQPWQPGQSLMKWMEDNATPGLETILKIVLAIAERIEHRHRAGHIHKSIKPSNILIQPDSLKIQILDDVRVLDINQISHFIYHENFRIQTLPYLSPEQTGRIKHSVNYSTDLYSLGMIFYALLTGRPPFLFDDPITIIHSHLAETPQPAHQVNPAVPKTLSKIVGQLLKKAPEKRYQSASGLCVDLRHCLENWQQHQHISRFTLKQKDYSNRITIPSLMVGRDQEKKQLLEEYHKVCSGVFRAALISGLSGIGKTRLIQELQLPIVSHAGYFCSGKFDQFKKHIPYSTLIQALTALIKTFLTEDSSRIRYWKNRIAAQLGENGQLMIDLAPELELIIGAQPEVADLPPVEARNRFNDVAGKLLACLASQEHPLTLFIDDLQWCDGATFDFLERLFDNPLEYPYLFLIGAYRHNEVDASHRLTGLINKIHRANRPLQEIRLQALGLPEVNQMTAYILNTYPSRTEALADVIFHTSAGNPLFVNESLRWLHSYRHLHLAEDGVWVWDDEQLRHTAIPESALDLFKDKIAKLDSVSRRLLSIAACLGARFAANELALVAGMSLPALYQALTACFTHNILLREKEQILFFHDQVQAASESFMDETTKRRIHKQIADALIMAIPPETELESLPNLFSIVEHLYEGRPEQQSEQQRRQEAEFNYHAGIMAMKALAMENANFFFRQSRELFADQSWDEHYDFLFSLHKYLARTEMALGSQPESEQILNILIKEAKSDLDRVDCLYEQTTGLSSMGKFKQAITLGNRGLSFFNRAIPDDDEQALAKSAEIIEQIHHDNRDIWQQILDITPSGDRATKIETGIYSELIPDYYLAGMVPQLYLSAIQSTQNCLAGGVDETVIYGFSMVGLYLQRQGQYDRSFRYEDLGLALSERYPDTFGATKGINGILWTNMHNRRGSEHIIEQCRKNIHRGKGCGDLYNAGLSYGPYIWHLIHQGKHLDQVNNIAEQCIAFSEKFNLSLSLGLAQSAIAGWSDLMVTGTASYTPEQIEAMLAKWERDKHVVSIGGYYTLKGISYHYLGDFLRASEALEQARPYLRGLSDNILNRLWYVFRYVNDLRLQPSISTTERQVLNECVDKVESWATLGPILKPYFLFMKMEKAYQQNDFSNCRRYCLDAIDLATTQQFILLEGYLQERLGQLFIENQHDQASYYLQQAAKAYRRCSAAVKFKQLQEKYSLTLRDQEHSAERSLAQLLDVNYLLQATRAITQQLDFNLLLSTILKAVMERLGAKTGYFLLAEKHHLQVVARGSKRDIVEVQISQEQGFDTGSLSWAIVNYVHRTGEMLVLENACAEGDFITDETVQQQQLKSILCTPLLIQQNVLGVLYLENKLIKSVFTREQIELTRMLMAQAAIALQNTQLIRKMKQSQQAIESLNKDLERRVQERTNELNHVNEELKNFAYVVSHDLKAPLRAINQLSGWIAEDYADKFDQDGREQMALLRDRAKRMHDMIDGILQYSRVGRVKERLETVDTGEVFDEVIQLISPPERIKISIQSPLPVIKAEKLRVYQVFQNLLDNAIKYNDKERGLIDISCSELAHDWQFCIADNGPGIDKKYQEKVFQLFQTLKPKDQTHGTGIGLSLIEKMVHNWGGKIWIESEVGQGCSVIFTLPKIIKKDE</sequence>
<dbReference type="GO" id="GO:0005524">
    <property type="term" value="F:ATP binding"/>
    <property type="evidence" value="ECO:0007669"/>
    <property type="project" value="InterPro"/>
</dbReference>
<dbReference type="Gene3D" id="1.10.287.130">
    <property type="match status" value="1"/>
</dbReference>
<dbReference type="PROSITE" id="PS50109">
    <property type="entry name" value="HIS_KIN"/>
    <property type="match status" value="1"/>
</dbReference>
<dbReference type="InterPro" id="IPR003594">
    <property type="entry name" value="HATPase_dom"/>
</dbReference>
<dbReference type="PANTHER" id="PTHR43642">
    <property type="entry name" value="HYBRID SIGNAL TRANSDUCTION HISTIDINE KINASE G"/>
    <property type="match status" value="1"/>
</dbReference>
<dbReference type="Gene3D" id="3.30.565.10">
    <property type="entry name" value="Histidine kinase-like ATPase, C-terminal domain"/>
    <property type="match status" value="1"/>
</dbReference>
<evidence type="ECO:0000259" key="5">
    <source>
        <dbReference type="PROSITE" id="PS50011"/>
    </source>
</evidence>
<feature type="domain" description="Protein kinase" evidence="5">
    <location>
        <begin position="8"/>
        <end position="282"/>
    </location>
</feature>
<dbReference type="RefSeq" id="WP_349432056.1">
    <property type="nucleotide sequence ID" value="NZ_CP157743.1"/>
</dbReference>
<organism evidence="7 8">
    <name type="scientific">Methylomarinum roseum</name>
    <dbReference type="NCBI Taxonomy" id="3067653"/>
    <lineage>
        <taxon>Bacteria</taxon>
        <taxon>Pseudomonadati</taxon>
        <taxon>Pseudomonadota</taxon>
        <taxon>Gammaproteobacteria</taxon>
        <taxon>Methylococcales</taxon>
        <taxon>Methylococcaceae</taxon>
        <taxon>Methylomarinum</taxon>
    </lineage>
</organism>
<dbReference type="KEGG" id="mech:Q9L42_004405"/>